<organism evidence="1">
    <name type="scientific">Sesamum radiatum</name>
    <name type="common">Black benniseed</name>
    <dbReference type="NCBI Taxonomy" id="300843"/>
    <lineage>
        <taxon>Eukaryota</taxon>
        <taxon>Viridiplantae</taxon>
        <taxon>Streptophyta</taxon>
        <taxon>Embryophyta</taxon>
        <taxon>Tracheophyta</taxon>
        <taxon>Spermatophyta</taxon>
        <taxon>Magnoliopsida</taxon>
        <taxon>eudicotyledons</taxon>
        <taxon>Gunneridae</taxon>
        <taxon>Pentapetalae</taxon>
        <taxon>asterids</taxon>
        <taxon>lamiids</taxon>
        <taxon>Lamiales</taxon>
        <taxon>Pedaliaceae</taxon>
        <taxon>Sesamum</taxon>
    </lineage>
</organism>
<proteinExistence type="predicted"/>
<protein>
    <submittedName>
        <fullName evidence="1">Uncharacterized protein</fullName>
    </submittedName>
</protein>
<reference evidence="1" key="2">
    <citation type="journal article" date="2024" name="Plant">
        <title>Genomic evolution and insights into agronomic trait innovations of Sesamum species.</title>
        <authorList>
            <person name="Miao H."/>
            <person name="Wang L."/>
            <person name="Qu L."/>
            <person name="Liu H."/>
            <person name="Sun Y."/>
            <person name="Le M."/>
            <person name="Wang Q."/>
            <person name="Wei S."/>
            <person name="Zheng Y."/>
            <person name="Lin W."/>
            <person name="Duan Y."/>
            <person name="Cao H."/>
            <person name="Xiong S."/>
            <person name="Wang X."/>
            <person name="Wei L."/>
            <person name="Li C."/>
            <person name="Ma Q."/>
            <person name="Ju M."/>
            <person name="Zhao R."/>
            <person name="Li G."/>
            <person name="Mu C."/>
            <person name="Tian Q."/>
            <person name="Mei H."/>
            <person name="Zhang T."/>
            <person name="Gao T."/>
            <person name="Zhang H."/>
        </authorList>
    </citation>
    <scope>NUCLEOTIDE SEQUENCE</scope>
    <source>
        <strain evidence="1">G02</strain>
    </source>
</reference>
<evidence type="ECO:0000313" key="1">
    <source>
        <dbReference type="EMBL" id="KAL0329417.1"/>
    </source>
</evidence>
<sequence>MPEARPLIHVPVEPLKALAHCPFAEWGMDIVGPFPIAQGQSRKWVEAEQVKSILTLM</sequence>
<dbReference type="EMBL" id="JACGWJ010000022">
    <property type="protein sequence ID" value="KAL0329417.1"/>
    <property type="molecule type" value="Genomic_DNA"/>
</dbReference>
<accession>A0AAW2MD22</accession>
<name>A0AAW2MD22_SESRA</name>
<comment type="caution">
    <text evidence="1">The sequence shown here is derived from an EMBL/GenBank/DDBJ whole genome shotgun (WGS) entry which is preliminary data.</text>
</comment>
<gene>
    <name evidence="1" type="ORF">Sradi_4928400</name>
</gene>
<dbReference type="AlphaFoldDB" id="A0AAW2MD22"/>
<reference evidence="1" key="1">
    <citation type="submission" date="2020-06" db="EMBL/GenBank/DDBJ databases">
        <authorList>
            <person name="Li T."/>
            <person name="Hu X."/>
            <person name="Zhang T."/>
            <person name="Song X."/>
            <person name="Zhang H."/>
            <person name="Dai N."/>
            <person name="Sheng W."/>
            <person name="Hou X."/>
            <person name="Wei L."/>
        </authorList>
    </citation>
    <scope>NUCLEOTIDE SEQUENCE</scope>
    <source>
        <strain evidence="1">G02</strain>
        <tissue evidence="1">Leaf</tissue>
    </source>
</reference>